<evidence type="ECO:0000313" key="2">
    <source>
        <dbReference type="Proteomes" id="UP001227268"/>
    </source>
</evidence>
<dbReference type="Proteomes" id="UP001227268">
    <property type="component" value="Unassembled WGS sequence"/>
</dbReference>
<dbReference type="EMBL" id="JASBWT010000003">
    <property type="protein sequence ID" value="KAJ9106171.1"/>
    <property type="molecule type" value="Genomic_DNA"/>
</dbReference>
<keyword evidence="2" id="KW-1185">Reference proteome</keyword>
<name>A0ACC2W530_9TREE</name>
<accession>A0ACC2W530</accession>
<sequence length="236" mass="26305">MVDEAMRFLIDHIKAAKQQERERWWKGGAEVLIVDDGSTDDTARVAEALASTWEKEGGQVGVEVRVVQLERNRGKGGAVRHGVLFSRGRRILFADADGASTFADLTLLQRAMDKLLDSPTSNGHAVVVGSRAHMVNSDAVVKLFTRTTARTLFPTLHLHRWSFDVELLLLAQILRLPIAEVSIRWHEVPGSKINVGWDGLGMARDLVVLRGNLALGRWVVPKVVMNDDEEEEKVER</sequence>
<reference evidence="1" key="1">
    <citation type="submission" date="2023-04" db="EMBL/GenBank/DDBJ databases">
        <title>Draft Genome sequencing of Naganishia species isolated from polar environments using Oxford Nanopore Technology.</title>
        <authorList>
            <person name="Leo P."/>
            <person name="Venkateswaran K."/>
        </authorList>
    </citation>
    <scope>NUCLEOTIDE SEQUENCE</scope>
    <source>
        <strain evidence="1">MNA-CCFEE 5423</strain>
    </source>
</reference>
<protein>
    <submittedName>
        <fullName evidence="1">Uncharacterized protein</fullName>
    </submittedName>
</protein>
<evidence type="ECO:0000313" key="1">
    <source>
        <dbReference type="EMBL" id="KAJ9106171.1"/>
    </source>
</evidence>
<comment type="caution">
    <text evidence="1">The sequence shown here is derived from an EMBL/GenBank/DDBJ whole genome shotgun (WGS) entry which is preliminary data.</text>
</comment>
<gene>
    <name evidence="1" type="ORF">QFC21_001314</name>
</gene>
<organism evidence="1 2">
    <name type="scientific">Naganishia friedmannii</name>
    <dbReference type="NCBI Taxonomy" id="89922"/>
    <lineage>
        <taxon>Eukaryota</taxon>
        <taxon>Fungi</taxon>
        <taxon>Dikarya</taxon>
        <taxon>Basidiomycota</taxon>
        <taxon>Agaricomycotina</taxon>
        <taxon>Tremellomycetes</taxon>
        <taxon>Filobasidiales</taxon>
        <taxon>Filobasidiaceae</taxon>
        <taxon>Naganishia</taxon>
    </lineage>
</organism>
<proteinExistence type="predicted"/>